<comment type="caution">
    <text evidence="7">Lacks conserved residue(s) required for the propagation of feature annotation.</text>
</comment>
<dbReference type="Gene3D" id="3.40.50.150">
    <property type="entry name" value="Vaccinia Virus protein VP39"/>
    <property type="match status" value="1"/>
</dbReference>
<dbReference type="HAMAP" id="MF_01057">
    <property type="entry name" value="tRNA_methyltr_TrmB"/>
    <property type="match status" value="1"/>
</dbReference>
<dbReference type="PANTHER" id="PTHR23417:SF14">
    <property type="entry name" value="PENTACOTRIPEPTIDE-REPEAT REGION OF PRORP DOMAIN-CONTAINING PROTEIN"/>
    <property type="match status" value="1"/>
</dbReference>
<feature type="binding site" evidence="7">
    <location>
        <position position="56"/>
    </location>
    <ligand>
        <name>S-adenosyl-L-methionine</name>
        <dbReference type="ChEBI" id="CHEBI:59789"/>
    </ligand>
</feature>
<keyword evidence="5 7" id="KW-0949">S-adenosyl-L-methionine</keyword>
<feature type="binding site" evidence="7">
    <location>
        <position position="135"/>
    </location>
    <ligand>
        <name>substrate</name>
    </ligand>
</feature>
<reference evidence="8 9" key="1">
    <citation type="submission" date="2018-04" db="EMBL/GenBank/DDBJ databases">
        <title>Genome of Nocardioides gansuensis WSJ-1.</title>
        <authorList>
            <person name="Wu S."/>
            <person name="Wang G."/>
        </authorList>
    </citation>
    <scope>NUCLEOTIDE SEQUENCE [LARGE SCALE GENOMIC DNA]</scope>
    <source>
        <strain evidence="8 9">WSJ-1</strain>
    </source>
</reference>
<dbReference type="AlphaFoldDB" id="A0A2T8FGP3"/>
<evidence type="ECO:0000313" key="8">
    <source>
        <dbReference type="EMBL" id="PVG84882.1"/>
    </source>
</evidence>
<evidence type="ECO:0000256" key="4">
    <source>
        <dbReference type="ARBA" id="ARBA00022679"/>
    </source>
</evidence>
<protein>
    <recommendedName>
        <fullName evidence="7">tRNA (guanine-N(7)-)-methyltransferase</fullName>
        <ecNumber evidence="7">2.1.1.33</ecNumber>
    </recommendedName>
    <alternativeName>
        <fullName evidence="7">tRNA (guanine(46)-N(7))-methyltransferase</fullName>
    </alternativeName>
    <alternativeName>
        <fullName evidence="7">tRNA(m7G46)-methyltransferase</fullName>
    </alternativeName>
</protein>
<comment type="function">
    <text evidence="2 7">Catalyzes the formation of N(7)-methylguanine at position 46 (m7G46) in tRNA.</text>
</comment>
<dbReference type="OrthoDB" id="9802090at2"/>
<feature type="binding site" evidence="7">
    <location>
        <begin position="199"/>
        <end position="202"/>
    </location>
    <ligand>
        <name>substrate</name>
    </ligand>
</feature>
<dbReference type="EC" id="2.1.1.33" evidence="7"/>
<keyword evidence="9" id="KW-1185">Reference proteome</keyword>
<accession>A0A2T8FGP3</accession>
<dbReference type="PROSITE" id="PS51625">
    <property type="entry name" value="SAM_MT_TRMB"/>
    <property type="match status" value="1"/>
</dbReference>
<name>A0A2T8FGP3_9ACTN</name>
<evidence type="ECO:0000256" key="1">
    <source>
        <dbReference type="ARBA" id="ARBA00000142"/>
    </source>
</evidence>
<feature type="binding site" evidence="7">
    <location>
        <position position="108"/>
    </location>
    <ligand>
        <name>S-adenosyl-L-methionine</name>
        <dbReference type="ChEBI" id="CHEBI:59789"/>
    </ligand>
</feature>
<feature type="binding site" evidence="7">
    <location>
        <position position="131"/>
    </location>
    <ligand>
        <name>S-adenosyl-L-methionine</name>
        <dbReference type="ChEBI" id="CHEBI:59789"/>
    </ligand>
</feature>
<dbReference type="GO" id="GO:0043527">
    <property type="term" value="C:tRNA methyltransferase complex"/>
    <property type="evidence" value="ECO:0007669"/>
    <property type="project" value="TreeGrafter"/>
</dbReference>
<dbReference type="InterPro" id="IPR003358">
    <property type="entry name" value="tRNA_(Gua-N-7)_MeTrfase_Trmb"/>
</dbReference>
<dbReference type="UniPathway" id="UPA00989"/>
<comment type="pathway">
    <text evidence="7">tRNA modification; N(7)-methylguanine-tRNA biosynthesis.</text>
</comment>
<gene>
    <name evidence="7" type="primary">trmB</name>
    <name evidence="8" type="ORF">DDE18_03310</name>
</gene>
<dbReference type="Pfam" id="PF02390">
    <property type="entry name" value="Methyltransf_4"/>
    <property type="match status" value="1"/>
</dbReference>
<feature type="binding site" evidence="7">
    <location>
        <position position="81"/>
    </location>
    <ligand>
        <name>S-adenosyl-L-methionine</name>
        <dbReference type="ChEBI" id="CHEBI:59789"/>
    </ligand>
</feature>
<dbReference type="InterPro" id="IPR055361">
    <property type="entry name" value="tRNA_methyltr_TrmB_bact"/>
</dbReference>
<evidence type="ECO:0000256" key="2">
    <source>
        <dbReference type="ARBA" id="ARBA00003015"/>
    </source>
</evidence>
<evidence type="ECO:0000256" key="7">
    <source>
        <dbReference type="HAMAP-Rule" id="MF_01057"/>
    </source>
</evidence>
<feature type="binding site" evidence="7">
    <location>
        <position position="167"/>
    </location>
    <ligand>
        <name>substrate</name>
    </ligand>
</feature>
<dbReference type="GO" id="GO:0008176">
    <property type="term" value="F:tRNA (guanine(46)-N7)-methyltransferase activity"/>
    <property type="evidence" value="ECO:0007669"/>
    <property type="project" value="UniProtKB-UniRule"/>
</dbReference>
<dbReference type="EMBL" id="QDGZ01000001">
    <property type="protein sequence ID" value="PVG84882.1"/>
    <property type="molecule type" value="Genomic_DNA"/>
</dbReference>
<evidence type="ECO:0000256" key="6">
    <source>
        <dbReference type="ARBA" id="ARBA00022694"/>
    </source>
</evidence>
<comment type="catalytic activity">
    <reaction evidence="1 7">
        <text>guanosine(46) in tRNA + S-adenosyl-L-methionine = N(7)-methylguanosine(46) in tRNA + S-adenosyl-L-homocysteine</text>
        <dbReference type="Rhea" id="RHEA:42708"/>
        <dbReference type="Rhea" id="RHEA-COMP:10188"/>
        <dbReference type="Rhea" id="RHEA-COMP:10189"/>
        <dbReference type="ChEBI" id="CHEBI:57856"/>
        <dbReference type="ChEBI" id="CHEBI:59789"/>
        <dbReference type="ChEBI" id="CHEBI:74269"/>
        <dbReference type="ChEBI" id="CHEBI:74480"/>
        <dbReference type="EC" id="2.1.1.33"/>
    </reaction>
</comment>
<dbReference type="InterPro" id="IPR029063">
    <property type="entry name" value="SAM-dependent_MTases_sf"/>
</dbReference>
<comment type="caution">
    <text evidence="8">The sequence shown here is derived from an EMBL/GenBank/DDBJ whole genome shotgun (WGS) entry which is preliminary data.</text>
</comment>
<evidence type="ECO:0000256" key="3">
    <source>
        <dbReference type="ARBA" id="ARBA00022603"/>
    </source>
</evidence>
<comment type="similarity">
    <text evidence="7">Belongs to the class I-like SAM-binding methyltransferase superfamily. TrmB family.</text>
</comment>
<dbReference type="Proteomes" id="UP000246018">
    <property type="component" value="Unassembled WGS sequence"/>
</dbReference>
<organism evidence="8 9">
    <name type="scientific">Nocardioides gansuensis</name>
    <dbReference type="NCBI Taxonomy" id="2138300"/>
    <lineage>
        <taxon>Bacteria</taxon>
        <taxon>Bacillati</taxon>
        <taxon>Actinomycetota</taxon>
        <taxon>Actinomycetes</taxon>
        <taxon>Propionibacteriales</taxon>
        <taxon>Nocardioidaceae</taxon>
        <taxon>Nocardioides</taxon>
    </lineage>
</organism>
<keyword evidence="3 7" id="KW-0489">Methyltransferase</keyword>
<dbReference type="PANTHER" id="PTHR23417">
    <property type="entry name" value="3-DEOXY-D-MANNO-OCTULOSONIC-ACID TRANSFERASE/TRNA GUANINE-N 7 - -METHYLTRANSFERASE"/>
    <property type="match status" value="1"/>
</dbReference>
<evidence type="ECO:0000313" key="9">
    <source>
        <dbReference type="Proteomes" id="UP000246018"/>
    </source>
</evidence>
<sequence>MREVLTYSRRGSRFTPRQAEAWETHHESWVIPDTAVDEPGFDLAEWFGREAPLVVEIGSGVGEATAVLAAARQEVNVLAFEVWRPGIADGLWRVAEAGADNVRFCSVDAVWSLEHLLGPGSITELWTFFPDPWHKKKHHKRRLVTRPNAELAASRLVEGGRWRLATDWADYAQQMVEVLDAVPSLEGGVVERWAERPVTRFERKGLAAGREITDLLYRRVPGRP</sequence>
<proteinExistence type="inferred from homology"/>
<evidence type="ECO:0000256" key="5">
    <source>
        <dbReference type="ARBA" id="ARBA00022691"/>
    </source>
</evidence>
<keyword evidence="6 7" id="KW-0819">tRNA processing</keyword>
<keyword evidence="4 7" id="KW-0808">Transferase</keyword>
<dbReference type="SUPFAM" id="SSF53335">
    <property type="entry name" value="S-adenosyl-L-methionine-dependent methyltransferases"/>
    <property type="match status" value="1"/>
</dbReference>